<name>A0A9N9WXY9_9DIPT</name>
<dbReference type="PANTHER" id="PTHR48043">
    <property type="entry name" value="EG:EG0003.4 PROTEIN-RELATED"/>
    <property type="match status" value="1"/>
</dbReference>
<evidence type="ECO:0000256" key="2">
    <source>
        <dbReference type="ARBA" id="ARBA00022676"/>
    </source>
</evidence>
<evidence type="ECO:0000313" key="5">
    <source>
        <dbReference type="EMBL" id="CAG9810432.1"/>
    </source>
</evidence>
<dbReference type="GO" id="GO:0008194">
    <property type="term" value="F:UDP-glycosyltransferase activity"/>
    <property type="evidence" value="ECO:0007669"/>
    <property type="project" value="InterPro"/>
</dbReference>
<dbReference type="OrthoDB" id="5835829at2759"/>
<dbReference type="AlphaFoldDB" id="A0A9N9WXY9"/>
<keyword evidence="2" id="KW-0328">Glycosyltransferase</keyword>
<evidence type="ECO:0000256" key="4">
    <source>
        <dbReference type="SAM" id="SignalP"/>
    </source>
</evidence>
<reference evidence="5" key="1">
    <citation type="submission" date="2022-01" db="EMBL/GenBank/DDBJ databases">
        <authorList>
            <person name="King R."/>
        </authorList>
    </citation>
    <scope>NUCLEOTIDE SEQUENCE</scope>
</reference>
<dbReference type="PANTHER" id="PTHR48043:SF145">
    <property type="entry name" value="FI06409P-RELATED"/>
    <property type="match status" value="1"/>
</dbReference>
<protein>
    <recommendedName>
        <fullName evidence="7">UDP-glucuronosyltransferase</fullName>
    </recommendedName>
</protein>
<feature type="signal peptide" evidence="4">
    <location>
        <begin position="1"/>
        <end position="16"/>
    </location>
</feature>
<organism evidence="5 6">
    <name type="scientific">Chironomus riparius</name>
    <dbReference type="NCBI Taxonomy" id="315576"/>
    <lineage>
        <taxon>Eukaryota</taxon>
        <taxon>Metazoa</taxon>
        <taxon>Ecdysozoa</taxon>
        <taxon>Arthropoda</taxon>
        <taxon>Hexapoda</taxon>
        <taxon>Insecta</taxon>
        <taxon>Pterygota</taxon>
        <taxon>Neoptera</taxon>
        <taxon>Endopterygota</taxon>
        <taxon>Diptera</taxon>
        <taxon>Nematocera</taxon>
        <taxon>Chironomoidea</taxon>
        <taxon>Chironomidae</taxon>
        <taxon>Chironominae</taxon>
        <taxon>Chironomus</taxon>
    </lineage>
</organism>
<dbReference type="EMBL" id="OU895880">
    <property type="protein sequence ID" value="CAG9810432.1"/>
    <property type="molecule type" value="Genomic_DNA"/>
</dbReference>
<accession>A0A9N9WXY9</accession>
<evidence type="ECO:0000313" key="6">
    <source>
        <dbReference type="Proteomes" id="UP001153620"/>
    </source>
</evidence>
<evidence type="ECO:0000256" key="3">
    <source>
        <dbReference type="ARBA" id="ARBA00022679"/>
    </source>
</evidence>
<keyword evidence="4" id="KW-0732">Signal</keyword>
<dbReference type="Proteomes" id="UP001153620">
    <property type="component" value="Chromosome 4"/>
</dbReference>
<feature type="chain" id="PRO_5040232739" description="UDP-glucuronosyltransferase" evidence="4">
    <location>
        <begin position="17"/>
        <end position="459"/>
    </location>
</feature>
<keyword evidence="6" id="KW-1185">Reference proteome</keyword>
<reference evidence="5" key="2">
    <citation type="submission" date="2022-10" db="EMBL/GenBank/DDBJ databases">
        <authorList>
            <consortium name="ENA_rothamsted_submissions"/>
            <consortium name="culmorum"/>
            <person name="King R."/>
        </authorList>
    </citation>
    <scope>NUCLEOTIDE SEQUENCE</scope>
</reference>
<dbReference type="InterPro" id="IPR002213">
    <property type="entry name" value="UDP_glucos_trans"/>
</dbReference>
<comment type="similarity">
    <text evidence="1">Belongs to the UDP-glycosyltransferase family.</text>
</comment>
<dbReference type="CDD" id="cd03784">
    <property type="entry name" value="GT1_Gtf-like"/>
    <property type="match status" value="1"/>
</dbReference>
<keyword evidence="3" id="KW-0808">Transferase</keyword>
<proteinExistence type="inferred from homology"/>
<dbReference type="SUPFAM" id="SSF53756">
    <property type="entry name" value="UDP-Glycosyltransferase/glycogen phosphorylase"/>
    <property type="match status" value="1"/>
</dbReference>
<dbReference type="InterPro" id="IPR050271">
    <property type="entry name" value="UDP-glycosyltransferase"/>
</dbReference>
<dbReference type="Pfam" id="PF00201">
    <property type="entry name" value="UDPGT"/>
    <property type="match status" value="1"/>
</dbReference>
<evidence type="ECO:0008006" key="7">
    <source>
        <dbReference type="Google" id="ProtNLM"/>
    </source>
</evidence>
<gene>
    <name evidence="5" type="ORF">CHIRRI_LOCUS13245</name>
</gene>
<evidence type="ECO:0000256" key="1">
    <source>
        <dbReference type="ARBA" id="ARBA00009995"/>
    </source>
</evidence>
<dbReference type="Gene3D" id="3.40.50.2000">
    <property type="entry name" value="Glycogen Phosphorylase B"/>
    <property type="match status" value="1"/>
</dbReference>
<sequence length="459" mass="52992">MKLFVVLFILFGSSKGANILGIFPFPYFSHATLHHSYMKALTDRGHSATIITTYLGDYGTNPNVTQIHLPKSVEIHKNHTDMLMYKRKNLSWWDIMVNYEMKSYMKAIEYEMELPEIQDLIHNSSKYKFDLIIIECYFCPYLNIADIYDCPIVILGSSDVPAAVHELMGNAIDPTEYCESEFLPFMHNQMSIPQQFYSTFVYLYQSSVHRLYYHIKSRLLDRKYFGHIVTNYDVNAMSRIAMLMTNTNQAFGHVRPLMPDTIQIGLSHIRDPKDIEDKELMKFLDESQNGVLVIALGSRADPKSLGIENVKKFMSAFNQTNMNVLWKLHGVDEGVEVAENVKIVTWMPLFDVMAHPNVKLLIFHGGLLTSYEAIDREVPMIVFPLVFDQYINTRHMARNGVALEMDLNNFDDASLVKAIGEMRKPLYAENIKKLRNLVYDLPISSKELVIWRIEKVLKS</sequence>
<dbReference type="FunFam" id="3.40.50.2000:FF:000050">
    <property type="entry name" value="UDP-glucuronosyltransferase"/>
    <property type="match status" value="1"/>
</dbReference>